<dbReference type="Pfam" id="PF01409">
    <property type="entry name" value="tRNA-synt_2d"/>
    <property type="match status" value="1"/>
</dbReference>
<dbReference type="InterPro" id="IPR010978">
    <property type="entry name" value="tRNA-bd_arm"/>
</dbReference>
<evidence type="ECO:0000256" key="4">
    <source>
        <dbReference type="ARBA" id="ARBA00011209"/>
    </source>
</evidence>
<dbReference type="Pfam" id="PF02912">
    <property type="entry name" value="Phe_tRNA-synt_N"/>
    <property type="match status" value="1"/>
</dbReference>
<proteinExistence type="inferred from homology"/>
<gene>
    <name evidence="18" type="ORF">METZ01_LOCUS70737</name>
</gene>
<evidence type="ECO:0000256" key="5">
    <source>
        <dbReference type="ARBA" id="ARBA00012814"/>
    </source>
</evidence>
<keyword evidence="13" id="KW-0648">Protein biosynthesis</keyword>
<dbReference type="GO" id="GO:0004826">
    <property type="term" value="F:phenylalanine-tRNA ligase activity"/>
    <property type="evidence" value="ECO:0007669"/>
    <property type="project" value="UniProtKB-EC"/>
</dbReference>
<reference evidence="18" key="1">
    <citation type="submission" date="2018-05" db="EMBL/GenBank/DDBJ databases">
        <authorList>
            <person name="Lanie J.A."/>
            <person name="Ng W.-L."/>
            <person name="Kazmierczak K.M."/>
            <person name="Andrzejewski T.M."/>
            <person name="Davidsen T.M."/>
            <person name="Wayne K.J."/>
            <person name="Tettelin H."/>
            <person name="Glass J.I."/>
            <person name="Rusch D."/>
            <person name="Podicherti R."/>
            <person name="Tsui H.-C.T."/>
            <person name="Winkler M.E."/>
        </authorList>
    </citation>
    <scope>NUCLEOTIDE SEQUENCE</scope>
</reference>
<evidence type="ECO:0000256" key="13">
    <source>
        <dbReference type="ARBA" id="ARBA00022917"/>
    </source>
</evidence>
<dbReference type="PANTHER" id="PTHR11538">
    <property type="entry name" value="PHENYLALANYL-TRNA SYNTHETASE"/>
    <property type="match status" value="1"/>
</dbReference>
<dbReference type="InterPro" id="IPR004529">
    <property type="entry name" value="Phe-tRNA-synth_IIc_asu"/>
</dbReference>
<evidence type="ECO:0000256" key="2">
    <source>
        <dbReference type="ARBA" id="ARBA00004496"/>
    </source>
</evidence>
<evidence type="ECO:0000256" key="7">
    <source>
        <dbReference type="ARBA" id="ARBA00022490"/>
    </source>
</evidence>
<keyword evidence="8" id="KW-0436">Ligase</keyword>
<dbReference type="InterPro" id="IPR045864">
    <property type="entry name" value="aa-tRNA-synth_II/BPL/LPL"/>
</dbReference>
<evidence type="ECO:0000256" key="3">
    <source>
        <dbReference type="ARBA" id="ARBA00010207"/>
    </source>
</evidence>
<keyword evidence="7" id="KW-0963">Cytoplasm</keyword>
<organism evidence="18">
    <name type="scientific">marine metagenome</name>
    <dbReference type="NCBI Taxonomy" id="408172"/>
    <lineage>
        <taxon>unclassified sequences</taxon>
        <taxon>metagenomes</taxon>
        <taxon>ecological metagenomes</taxon>
    </lineage>
</organism>
<protein>
    <recommendedName>
        <fullName evidence="6">Phenylalanine--tRNA ligase alpha subunit</fullName>
        <ecNumber evidence="5">6.1.1.20</ecNumber>
    </recommendedName>
    <alternativeName>
        <fullName evidence="15">Phenylalanyl-tRNA synthetase alpha subunit</fullName>
    </alternativeName>
</protein>
<evidence type="ECO:0000256" key="16">
    <source>
        <dbReference type="ARBA" id="ARBA00049255"/>
    </source>
</evidence>
<keyword evidence="10" id="KW-0547">Nucleotide-binding</keyword>
<dbReference type="SUPFAM" id="SSF55681">
    <property type="entry name" value="Class II aaRS and biotin synthetases"/>
    <property type="match status" value="1"/>
</dbReference>
<comment type="similarity">
    <text evidence="3">Belongs to the class-II aminoacyl-tRNA synthetase family. Phe-tRNA synthetase alpha subunit type 1 subfamily.</text>
</comment>
<dbReference type="AlphaFoldDB" id="A0A381TUX7"/>
<comment type="subunit">
    <text evidence="4">Tetramer of two alpha and two beta subunits.</text>
</comment>
<evidence type="ECO:0000313" key="18">
    <source>
        <dbReference type="EMBL" id="SVA17883.1"/>
    </source>
</evidence>
<dbReference type="InterPro" id="IPR004188">
    <property type="entry name" value="Phe-tRNA_ligase_II_N"/>
</dbReference>
<evidence type="ECO:0000256" key="12">
    <source>
        <dbReference type="ARBA" id="ARBA00022842"/>
    </source>
</evidence>
<dbReference type="InterPro" id="IPR022911">
    <property type="entry name" value="Phe_tRNA_ligase_alpha1_bac"/>
</dbReference>
<dbReference type="SUPFAM" id="SSF46589">
    <property type="entry name" value="tRNA-binding arm"/>
    <property type="match status" value="1"/>
</dbReference>
<evidence type="ECO:0000256" key="15">
    <source>
        <dbReference type="ARBA" id="ARBA00030612"/>
    </source>
</evidence>
<name>A0A381TUX7_9ZZZZ</name>
<evidence type="ECO:0000259" key="17">
    <source>
        <dbReference type="PROSITE" id="PS50862"/>
    </source>
</evidence>
<keyword evidence="11" id="KW-0067">ATP-binding</keyword>
<dbReference type="GO" id="GO:0005524">
    <property type="term" value="F:ATP binding"/>
    <property type="evidence" value="ECO:0007669"/>
    <property type="project" value="UniProtKB-KW"/>
</dbReference>
<evidence type="ECO:0000256" key="11">
    <source>
        <dbReference type="ARBA" id="ARBA00022840"/>
    </source>
</evidence>
<comment type="subcellular location">
    <subcellularLocation>
        <location evidence="2">Cytoplasm</location>
    </subcellularLocation>
</comment>
<comment type="cofactor">
    <cofactor evidence="1">
        <name>Mg(2+)</name>
        <dbReference type="ChEBI" id="CHEBI:18420"/>
    </cofactor>
</comment>
<dbReference type="PROSITE" id="PS50862">
    <property type="entry name" value="AA_TRNA_LIGASE_II"/>
    <property type="match status" value="1"/>
</dbReference>
<dbReference type="InterPro" id="IPR002319">
    <property type="entry name" value="Phenylalanyl-tRNA_Synthase"/>
</dbReference>
<evidence type="ECO:0000256" key="1">
    <source>
        <dbReference type="ARBA" id="ARBA00001946"/>
    </source>
</evidence>
<keyword evidence="9" id="KW-0479">Metal-binding</keyword>
<comment type="catalytic activity">
    <reaction evidence="16">
        <text>tRNA(Phe) + L-phenylalanine + ATP = L-phenylalanyl-tRNA(Phe) + AMP + diphosphate + H(+)</text>
        <dbReference type="Rhea" id="RHEA:19413"/>
        <dbReference type="Rhea" id="RHEA-COMP:9668"/>
        <dbReference type="Rhea" id="RHEA-COMP:9699"/>
        <dbReference type="ChEBI" id="CHEBI:15378"/>
        <dbReference type="ChEBI" id="CHEBI:30616"/>
        <dbReference type="ChEBI" id="CHEBI:33019"/>
        <dbReference type="ChEBI" id="CHEBI:58095"/>
        <dbReference type="ChEBI" id="CHEBI:78442"/>
        <dbReference type="ChEBI" id="CHEBI:78531"/>
        <dbReference type="ChEBI" id="CHEBI:456215"/>
        <dbReference type="EC" id="6.1.1.20"/>
    </reaction>
</comment>
<dbReference type="EMBL" id="UINC01004930">
    <property type="protein sequence ID" value="SVA17883.1"/>
    <property type="molecule type" value="Genomic_DNA"/>
</dbReference>
<accession>A0A381TUX7</accession>
<evidence type="ECO:0000256" key="8">
    <source>
        <dbReference type="ARBA" id="ARBA00022598"/>
    </source>
</evidence>
<dbReference type="CDD" id="cd00496">
    <property type="entry name" value="PheRS_alpha_core"/>
    <property type="match status" value="1"/>
</dbReference>
<dbReference type="GO" id="GO:0046872">
    <property type="term" value="F:metal ion binding"/>
    <property type="evidence" value="ECO:0007669"/>
    <property type="project" value="UniProtKB-KW"/>
</dbReference>
<dbReference type="HAMAP" id="MF_00281">
    <property type="entry name" value="Phe_tRNA_synth_alpha1"/>
    <property type="match status" value="1"/>
</dbReference>
<evidence type="ECO:0000256" key="6">
    <source>
        <dbReference type="ARBA" id="ARBA00015409"/>
    </source>
</evidence>
<evidence type="ECO:0000256" key="14">
    <source>
        <dbReference type="ARBA" id="ARBA00023146"/>
    </source>
</evidence>
<dbReference type="GO" id="GO:0006432">
    <property type="term" value="P:phenylalanyl-tRNA aminoacylation"/>
    <property type="evidence" value="ECO:0007669"/>
    <property type="project" value="InterPro"/>
</dbReference>
<keyword evidence="14" id="KW-0030">Aminoacyl-tRNA synthetase</keyword>
<evidence type="ECO:0000256" key="10">
    <source>
        <dbReference type="ARBA" id="ARBA00022741"/>
    </source>
</evidence>
<dbReference type="EC" id="6.1.1.20" evidence="5"/>
<dbReference type="PANTHER" id="PTHR11538:SF41">
    <property type="entry name" value="PHENYLALANINE--TRNA LIGASE, MITOCHONDRIAL"/>
    <property type="match status" value="1"/>
</dbReference>
<dbReference type="InterPro" id="IPR006195">
    <property type="entry name" value="aa-tRNA-synth_II"/>
</dbReference>
<feature type="domain" description="Aminoacyl-transfer RNA synthetases class-II family profile" evidence="17">
    <location>
        <begin position="116"/>
        <end position="319"/>
    </location>
</feature>
<keyword evidence="12" id="KW-0460">Magnesium</keyword>
<evidence type="ECO:0000256" key="9">
    <source>
        <dbReference type="ARBA" id="ARBA00022723"/>
    </source>
</evidence>
<dbReference type="GO" id="GO:0000049">
    <property type="term" value="F:tRNA binding"/>
    <property type="evidence" value="ECO:0007669"/>
    <property type="project" value="InterPro"/>
</dbReference>
<sequence length="341" mass="38342">MSLASKIDSVRDTFSKSLEKLSAGDTTVIEKLRHEYLGRKGKVADLFSELGSVPESDRPGMGKLLNKLKSELTREIEKMKDAGSTGTASPEKIVDLSLPGDEVTMGSLHPITKTMREVKQIFQAIGFSVAYGPEIDDDYHNFEALNIPKHHPARDMQDTFYITDNDVLRTHTSNTQIHVMENQEPPVRVICPGRVYRNEAISIRSYCLFHQVEGLYVAENVSLAEMKGTLEYFCRHFFGEEVKARFRPSFFPFTEPSAEVDITCLMCGGDGCSMCKKTGWLEILGCGMVDPAVLEMVGYDPVKWSGYAWGMGIERLAILKHGIDDIRLYFNGDVRFLRQFA</sequence>
<dbReference type="GO" id="GO:0005737">
    <property type="term" value="C:cytoplasm"/>
    <property type="evidence" value="ECO:0007669"/>
    <property type="project" value="UniProtKB-SubCell"/>
</dbReference>
<dbReference type="Gene3D" id="3.30.930.10">
    <property type="entry name" value="Bira Bifunctional Protein, Domain 2"/>
    <property type="match status" value="1"/>
</dbReference>
<dbReference type="NCBIfam" id="TIGR00468">
    <property type="entry name" value="pheS"/>
    <property type="match status" value="1"/>
</dbReference>